<protein>
    <recommendedName>
        <fullName evidence="8">Peptidase M12B domain-containing protein</fullName>
    </recommendedName>
</protein>
<feature type="active site" evidence="5">
    <location>
        <position position="325"/>
    </location>
</feature>
<dbReference type="GO" id="GO:0004222">
    <property type="term" value="F:metalloendopeptidase activity"/>
    <property type="evidence" value="ECO:0007669"/>
    <property type="project" value="InterPro"/>
</dbReference>
<keyword evidence="2" id="KW-0378">Hydrolase</keyword>
<dbReference type="Proteomes" id="UP001321473">
    <property type="component" value="Unassembled WGS sequence"/>
</dbReference>
<dbReference type="Pfam" id="PF13582">
    <property type="entry name" value="Reprolysin_3"/>
    <property type="match status" value="1"/>
</dbReference>
<feature type="binding site" evidence="5">
    <location>
        <position position="328"/>
    </location>
    <ligand>
        <name>Zn(2+)</name>
        <dbReference type="ChEBI" id="CHEBI:29105"/>
        <note>catalytic</note>
    </ligand>
</feature>
<accession>A0AAQ4F8F4</accession>
<gene>
    <name evidence="9" type="ORF">V5799_015542</name>
</gene>
<evidence type="ECO:0000313" key="10">
    <source>
        <dbReference type="Proteomes" id="UP001321473"/>
    </source>
</evidence>
<evidence type="ECO:0000256" key="3">
    <source>
        <dbReference type="ARBA" id="ARBA00022833"/>
    </source>
</evidence>
<dbReference type="InterPro" id="IPR024079">
    <property type="entry name" value="MetalloPept_cat_dom_sf"/>
</dbReference>
<reference evidence="9 10" key="1">
    <citation type="journal article" date="2023" name="Arcadia Sci">
        <title>De novo assembly of a long-read Amblyomma americanum tick genome.</title>
        <authorList>
            <person name="Chou S."/>
            <person name="Poskanzer K.E."/>
            <person name="Rollins M."/>
            <person name="Thuy-Boun P.S."/>
        </authorList>
    </citation>
    <scope>NUCLEOTIDE SEQUENCE [LARGE SCALE GENOMIC DNA]</scope>
    <source>
        <strain evidence="9">F_SG_1</strain>
        <tissue evidence="9">Salivary glands</tissue>
    </source>
</reference>
<dbReference type="SUPFAM" id="SSF55486">
    <property type="entry name" value="Metalloproteases ('zincins'), catalytic domain"/>
    <property type="match status" value="1"/>
</dbReference>
<keyword evidence="7" id="KW-0732">Signal</keyword>
<evidence type="ECO:0000259" key="8">
    <source>
        <dbReference type="PROSITE" id="PS50215"/>
    </source>
</evidence>
<feature type="binding site" evidence="5">
    <location>
        <position position="334"/>
    </location>
    <ligand>
        <name>Zn(2+)</name>
        <dbReference type="ChEBI" id="CHEBI:29105"/>
        <note>catalytic</note>
    </ligand>
</feature>
<dbReference type="AlphaFoldDB" id="A0AAQ4F8F4"/>
<evidence type="ECO:0000256" key="2">
    <source>
        <dbReference type="ARBA" id="ARBA00022801"/>
    </source>
</evidence>
<comment type="caution">
    <text evidence="9">The sequence shown here is derived from an EMBL/GenBank/DDBJ whole genome shotgun (WGS) entry which is preliminary data.</text>
</comment>
<dbReference type="EMBL" id="JARKHS020005872">
    <property type="protein sequence ID" value="KAK8783111.1"/>
    <property type="molecule type" value="Genomic_DNA"/>
</dbReference>
<organism evidence="9 10">
    <name type="scientific">Amblyomma americanum</name>
    <name type="common">Lone star tick</name>
    <dbReference type="NCBI Taxonomy" id="6943"/>
    <lineage>
        <taxon>Eukaryota</taxon>
        <taxon>Metazoa</taxon>
        <taxon>Ecdysozoa</taxon>
        <taxon>Arthropoda</taxon>
        <taxon>Chelicerata</taxon>
        <taxon>Arachnida</taxon>
        <taxon>Acari</taxon>
        <taxon>Parasitiformes</taxon>
        <taxon>Ixodida</taxon>
        <taxon>Ixodoidea</taxon>
        <taxon>Ixodidae</taxon>
        <taxon>Amblyomminae</taxon>
        <taxon>Amblyomma</taxon>
    </lineage>
</organism>
<evidence type="ECO:0000256" key="5">
    <source>
        <dbReference type="PROSITE-ProRule" id="PRU00276"/>
    </source>
</evidence>
<keyword evidence="10" id="KW-1185">Reference proteome</keyword>
<name>A0AAQ4F8F4_AMBAM</name>
<comment type="caution">
    <text evidence="5">Lacks conserved residue(s) required for the propagation of feature annotation.</text>
</comment>
<feature type="chain" id="PRO_5043009862" description="Peptidase M12B domain-containing protein" evidence="7">
    <location>
        <begin position="16"/>
        <end position="354"/>
    </location>
</feature>
<keyword evidence="5" id="KW-0479">Metal-binding</keyword>
<dbReference type="PANTHER" id="PTHR11905:SF159">
    <property type="entry name" value="ADAM METALLOPROTEASE"/>
    <property type="match status" value="1"/>
</dbReference>
<evidence type="ECO:0000313" key="9">
    <source>
        <dbReference type="EMBL" id="KAK8783111.1"/>
    </source>
</evidence>
<feature type="binding site" evidence="5">
    <location>
        <position position="324"/>
    </location>
    <ligand>
        <name>Zn(2+)</name>
        <dbReference type="ChEBI" id="CHEBI:29105"/>
        <note>catalytic</note>
    </ligand>
</feature>
<keyword evidence="1" id="KW-0645">Protease</keyword>
<evidence type="ECO:0000256" key="6">
    <source>
        <dbReference type="SAM" id="MobiDB-lite"/>
    </source>
</evidence>
<dbReference type="GO" id="GO:0006509">
    <property type="term" value="P:membrane protein ectodomain proteolysis"/>
    <property type="evidence" value="ECO:0007669"/>
    <property type="project" value="TreeGrafter"/>
</dbReference>
<sequence>MLLAVFVTTIASSLARHQASQVPLLVYPKLIEERSDGETKVISLHSALTLNLRKSSVLAPTLLVRTFAGGTPVENYVNSSIIERHLYEDKEQLAAVNFIQHGADGVSLEGVVGPNHRIEPAKQLSRSNEGGIPHVIHPIRERKLKDKDYLRKSTRKATDVEGRTADTEEHGQLPDEVKVELFVVADTAHHTYFPSTKEFLAYLCTLLLSVSLRFSGMSDPRVKILLIGVELPKEERYIVGTDTTMYDDLTLPKFRKHAHRRRKSYKDADAVFLLTGRDVYTKEGKKMDNTAAGIAYLAGLCTENFVGLGEDIPGSYDGVFVLTHELGHILGAAHDGSDPEPELVQGDPGSKGCP</sequence>
<dbReference type="InterPro" id="IPR001590">
    <property type="entry name" value="Peptidase_M12B"/>
</dbReference>
<dbReference type="GO" id="GO:0046872">
    <property type="term" value="F:metal ion binding"/>
    <property type="evidence" value="ECO:0007669"/>
    <property type="project" value="UniProtKB-KW"/>
</dbReference>
<evidence type="ECO:0000256" key="1">
    <source>
        <dbReference type="ARBA" id="ARBA00022670"/>
    </source>
</evidence>
<feature type="domain" description="Peptidase M12B" evidence="8">
    <location>
        <begin position="177"/>
        <end position="354"/>
    </location>
</feature>
<feature type="region of interest" description="Disordered" evidence="6">
    <location>
        <begin position="332"/>
        <end position="354"/>
    </location>
</feature>
<dbReference type="PROSITE" id="PS50215">
    <property type="entry name" value="ADAM_MEPRO"/>
    <property type="match status" value="1"/>
</dbReference>
<evidence type="ECO:0000256" key="7">
    <source>
        <dbReference type="SAM" id="SignalP"/>
    </source>
</evidence>
<keyword evidence="3 5" id="KW-0862">Zinc</keyword>
<proteinExistence type="predicted"/>
<keyword evidence="4" id="KW-0482">Metalloprotease</keyword>
<dbReference type="Gene3D" id="3.40.390.10">
    <property type="entry name" value="Collagenase (Catalytic Domain)"/>
    <property type="match status" value="1"/>
</dbReference>
<dbReference type="PANTHER" id="PTHR11905">
    <property type="entry name" value="ADAM A DISINTEGRIN AND METALLOPROTEASE DOMAIN"/>
    <property type="match status" value="1"/>
</dbReference>
<feature type="signal peptide" evidence="7">
    <location>
        <begin position="1"/>
        <end position="15"/>
    </location>
</feature>
<evidence type="ECO:0000256" key="4">
    <source>
        <dbReference type="ARBA" id="ARBA00023049"/>
    </source>
</evidence>